<protein>
    <submittedName>
        <fullName evidence="2">Uncharacterized protein</fullName>
    </submittedName>
</protein>
<dbReference type="EMBL" id="CP162599">
    <property type="protein sequence ID" value="XDK34164.1"/>
    <property type="molecule type" value="Genomic_DNA"/>
</dbReference>
<organism evidence="2">
    <name type="scientific">Ornithinibacillus sp. 4-3</name>
    <dbReference type="NCBI Taxonomy" id="3231488"/>
    <lineage>
        <taxon>Bacteria</taxon>
        <taxon>Bacillati</taxon>
        <taxon>Bacillota</taxon>
        <taxon>Bacilli</taxon>
        <taxon>Bacillales</taxon>
        <taxon>Bacillaceae</taxon>
        <taxon>Ornithinibacillus</taxon>
    </lineage>
</organism>
<evidence type="ECO:0000256" key="1">
    <source>
        <dbReference type="SAM" id="MobiDB-lite"/>
    </source>
</evidence>
<sequence length="99" mass="11694">MGLKSIEMQVALPRTVEAQKMQEQLTRQNEQFQAALNSNQVQEQERKRKQTQEIEQLKLKKEKEEKNHSARKKNKQTKEMDEQSSIEHEYLGKIIDVNG</sequence>
<dbReference type="AlphaFoldDB" id="A0AB39HPN6"/>
<feature type="region of interest" description="Disordered" evidence="1">
    <location>
        <begin position="33"/>
        <end position="99"/>
    </location>
</feature>
<feature type="compositionally biased region" description="Basic and acidic residues" evidence="1">
    <location>
        <begin position="76"/>
        <end position="91"/>
    </location>
</feature>
<dbReference type="RefSeq" id="WP_368654841.1">
    <property type="nucleotide sequence ID" value="NZ_CP162599.1"/>
</dbReference>
<evidence type="ECO:0000313" key="2">
    <source>
        <dbReference type="EMBL" id="XDK34164.1"/>
    </source>
</evidence>
<feature type="compositionally biased region" description="Basic and acidic residues" evidence="1">
    <location>
        <begin position="43"/>
        <end position="68"/>
    </location>
</feature>
<accession>A0AB39HPN6</accession>
<gene>
    <name evidence="2" type="ORF">AB4Y30_07400</name>
</gene>
<proteinExistence type="predicted"/>
<name>A0AB39HPN6_9BACI</name>
<reference evidence="2" key="1">
    <citation type="submission" date="2024-07" db="EMBL/GenBank/DDBJ databases">
        <title>Halotolerant mesophilic bacterium Ornithinibacillus sp. 4-3, sp. nov., isolated from soil.</title>
        <authorList>
            <person name="Sidarenka A.V."/>
            <person name="Guliayeva D.E."/>
            <person name="Leanovich S.I."/>
            <person name="Hileuskaya K.S."/>
            <person name="Akhremchuk A.E."/>
            <person name="Sikolenko M.A."/>
            <person name="Valentovich L.N."/>
        </authorList>
    </citation>
    <scope>NUCLEOTIDE SEQUENCE</scope>
    <source>
        <strain evidence="2">4-3</strain>
    </source>
</reference>